<organism evidence="3 4">
    <name type="scientific">Paenibacillus baimaensis</name>
    <dbReference type="NCBI Taxonomy" id="2982185"/>
    <lineage>
        <taxon>Bacteria</taxon>
        <taxon>Bacillati</taxon>
        <taxon>Bacillota</taxon>
        <taxon>Bacilli</taxon>
        <taxon>Bacillales</taxon>
        <taxon>Paenibacillaceae</taxon>
        <taxon>Paenibacillus</taxon>
    </lineage>
</organism>
<dbReference type="PANTHER" id="PTHR42852:SF16">
    <property type="entry name" value="THIOL:DISULFIDE INTERCHANGE PROTEIN TLPA"/>
    <property type="match status" value="1"/>
</dbReference>
<dbReference type="InterPro" id="IPR013766">
    <property type="entry name" value="Thioredoxin_domain"/>
</dbReference>
<dbReference type="PROSITE" id="PS51257">
    <property type="entry name" value="PROKAR_LIPOPROTEIN"/>
    <property type="match status" value="1"/>
</dbReference>
<protein>
    <submittedName>
        <fullName evidence="3">Redoxin family protein</fullName>
    </submittedName>
</protein>
<dbReference type="Gene3D" id="3.40.30.10">
    <property type="entry name" value="Glutaredoxin"/>
    <property type="match status" value="1"/>
</dbReference>
<dbReference type="Pfam" id="PF08534">
    <property type="entry name" value="Redoxin"/>
    <property type="match status" value="1"/>
</dbReference>
<dbReference type="InterPro" id="IPR036249">
    <property type="entry name" value="Thioredoxin-like_sf"/>
</dbReference>
<dbReference type="PANTHER" id="PTHR42852">
    <property type="entry name" value="THIOL:DISULFIDE INTERCHANGE PROTEIN DSBE"/>
    <property type="match status" value="1"/>
</dbReference>
<reference evidence="3 4" key="1">
    <citation type="submission" date="2022-09" db="EMBL/GenBank/DDBJ databases">
        <authorList>
            <person name="Han X.L."/>
            <person name="Wang Q."/>
            <person name="Lu T."/>
        </authorList>
    </citation>
    <scope>NUCLEOTIDE SEQUENCE [LARGE SCALE GENOMIC DNA]</scope>
    <source>
        <strain evidence="3 4">WQ 127069</strain>
    </source>
</reference>
<evidence type="ECO:0000259" key="2">
    <source>
        <dbReference type="PROSITE" id="PS51352"/>
    </source>
</evidence>
<gene>
    <name evidence="3" type="ORF">OB236_14135</name>
</gene>
<keyword evidence="1" id="KW-0732">Signal</keyword>
<comment type="caution">
    <text evidence="3">The sequence shown here is derived from an EMBL/GenBank/DDBJ whole genome shotgun (WGS) entry which is preliminary data.</text>
</comment>
<dbReference type="EMBL" id="JAOQIO010000040">
    <property type="protein sequence ID" value="MCU6793256.1"/>
    <property type="molecule type" value="Genomic_DNA"/>
</dbReference>
<keyword evidence="4" id="KW-1185">Reference proteome</keyword>
<accession>A0ABT2UGT9</accession>
<sequence length="177" mass="19347">MINRKWAVIILALFSVLLLAACGNKPVSQTALNKGQVVPMFELKDLDGKQVAMASLAGKKVYVKYWASWCPVCLSGIDELNTLAGQNNDFKVITIVSPNFKGEQSTDDFTQWFKGLQSEQTGNNLTVLLDEGGKYAQKLGIRGYPTSLYIGSDGVLVKTTPGHNSNDIIINTFKEIS</sequence>
<dbReference type="CDD" id="cd02966">
    <property type="entry name" value="TlpA_like_family"/>
    <property type="match status" value="1"/>
</dbReference>
<feature type="signal peptide" evidence="1">
    <location>
        <begin position="1"/>
        <end position="20"/>
    </location>
</feature>
<proteinExistence type="predicted"/>
<dbReference type="Proteomes" id="UP001652445">
    <property type="component" value="Unassembled WGS sequence"/>
</dbReference>
<name>A0ABT2UGT9_9BACL</name>
<evidence type="ECO:0000256" key="1">
    <source>
        <dbReference type="SAM" id="SignalP"/>
    </source>
</evidence>
<feature type="chain" id="PRO_5045131451" evidence="1">
    <location>
        <begin position="21"/>
        <end position="177"/>
    </location>
</feature>
<dbReference type="PROSITE" id="PS51352">
    <property type="entry name" value="THIOREDOXIN_2"/>
    <property type="match status" value="1"/>
</dbReference>
<feature type="domain" description="Thioredoxin" evidence="2">
    <location>
        <begin position="32"/>
        <end position="177"/>
    </location>
</feature>
<evidence type="ECO:0000313" key="4">
    <source>
        <dbReference type="Proteomes" id="UP001652445"/>
    </source>
</evidence>
<dbReference type="InterPro" id="IPR013740">
    <property type="entry name" value="Redoxin"/>
</dbReference>
<evidence type="ECO:0000313" key="3">
    <source>
        <dbReference type="EMBL" id="MCU6793256.1"/>
    </source>
</evidence>
<dbReference type="SUPFAM" id="SSF52833">
    <property type="entry name" value="Thioredoxin-like"/>
    <property type="match status" value="1"/>
</dbReference>
<dbReference type="InterPro" id="IPR050553">
    <property type="entry name" value="Thioredoxin_ResA/DsbE_sf"/>
</dbReference>